<protein>
    <recommendedName>
        <fullName evidence="1">Helix-turn-helix domain-containing protein</fullName>
    </recommendedName>
</protein>
<reference evidence="2 3" key="1">
    <citation type="journal article" date="2011" name="Stand. Genomic Sci.">
        <title>Complete genome sequence of Parvibaculum lavamentivorans type strain (DS-1(T)).</title>
        <authorList>
            <person name="Schleheck D."/>
            <person name="Weiss M."/>
            <person name="Pitluck S."/>
            <person name="Bruce D."/>
            <person name="Land M.L."/>
            <person name="Han S."/>
            <person name="Saunders E."/>
            <person name="Tapia R."/>
            <person name="Detter C."/>
            <person name="Brettin T."/>
            <person name="Han J."/>
            <person name="Woyke T."/>
            <person name="Goodwin L."/>
            <person name="Pennacchio L."/>
            <person name="Nolan M."/>
            <person name="Cook A.M."/>
            <person name="Kjelleberg S."/>
            <person name="Thomas T."/>
        </authorList>
    </citation>
    <scope>NUCLEOTIDE SEQUENCE [LARGE SCALE GENOMIC DNA]</scope>
    <source>
        <strain evidence="3">DS-1 / DSM 13023 / NCIMB 13966</strain>
    </source>
</reference>
<organism evidence="2 3">
    <name type="scientific">Parvibaculum lavamentivorans (strain DS-1 / DSM 13023 / NCIMB 13966)</name>
    <dbReference type="NCBI Taxonomy" id="402881"/>
    <lineage>
        <taxon>Bacteria</taxon>
        <taxon>Pseudomonadati</taxon>
        <taxon>Pseudomonadota</taxon>
        <taxon>Alphaproteobacteria</taxon>
        <taxon>Hyphomicrobiales</taxon>
        <taxon>Parvibaculaceae</taxon>
        <taxon>Parvibaculum</taxon>
    </lineage>
</organism>
<dbReference type="Proteomes" id="UP000006377">
    <property type="component" value="Chromosome"/>
</dbReference>
<keyword evidence="3" id="KW-1185">Reference proteome</keyword>
<accession>A7HU52</accession>
<dbReference type="EMBL" id="CP000774">
    <property type="protein sequence ID" value="ABS63435.1"/>
    <property type="molecule type" value="Genomic_DNA"/>
</dbReference>
<gene>
    <name evidence="2" type="ordered locus">Plav_1818</name>
</gene>
<proteinExistence type="predicted"/>
<name>A7HU52_PARL1</name>
<dbReference type="AlphaFoldDB" id="A7HU52"/>
<dbReference type="SUPFAM" id="SSF46955">
    <property type="entry name" value="Putative DNA-binding domain"/>
    <property type="match status" value="1"/>
</dbReference>
<evidence type="ECO:0000259" key="1">
    <source>
        <dbReference type="Pfam" id="PF12728"/>
    </source>
</evidence>
<dbReference type="eggNOG" id="COG3311">
    <property type="taxonomic scope" value="Bacteria"/>
</dbReference>
<dbReference type="HOGENOM" id="CLU_140176_9_0_5"/>
<feature type="domain" description="Helix-turn-helix" evidence="1">
    <location>
        <begin position="36"/>
        <end position="86"/>
    </location>
</feature>
<dbReference type="STRING" id="402881.Plav_1818"/>
<dbReference type="InterPro" id="IPR009061">
    <property type="entry name" value="DNA-bd_dom_put_sf"/>
</dbReference>
<evidence type="ECO:0000313" key="2">
    <source>
        <dbReference type="EMBL" id="ABS63435.1"/>
    </source>
</evidence>
<dbReference type="InterPro" id="IPR041657">
    <property type="entry name" value="HTH_17"/>
</dbReference>
<sequence length="94" mass="10733">MPWWGVLARFARGSHARCLMDDDATRAANAKKGSPFLNTPQAAHYVGLSERTLEKMRVVGGGPEYRKHGRYVRYHIDDLDAWSRERAKRSTSDE</sequence>
<evidence type="ECO:0000313" key="3">
    <source>
        <dbReference type="Proteomes" id="UP000006377"/>
    </source>
</evidence>
<dbReference type="Pfam" id="PF12728">
    <property type="entry name" value="HTH_17"/>
    <property type="match status" value="1"/>
</dbReference>
<dbReference type="KEGG" id="pla:Plav_1818"/>